<reference evidence="3 4" key="1">
    <citation type="journal article" date="2014" name="Antonie Van Leeuwenhoek">
        <title>Hyphomonas beringensis sp. nov. and Hyphomonas chukchiensis sp. nov., isolated from surface seawater of the Bering Sea and Chukchi Sea.</title>
        <authorList>
            <person name="Li C."/>
            <person name="Lai Q."/>
            <person name="Li G."/>
            <person name="Dong C."/>
            <person name="Wang J."/>
            <person name="Liao Y."/>
            <person name="Shao Z."/>
        </authorList>
    </citation>
    <scope>NUCLEOTIDE SEQUENCE [LARGE SCALE GENOMIC DNA]</scope>
    <source>
        <strain evidence="3 4">SCH89</strain>
    </source>
</reference>
<organism evidence="3 4">
    <name type="scientific">Hyphomonas oceanitis SCH89</name>
    <dbReference type="NCBI Taxonomy" id="1280953"/>
    <lineage>
        <taxon>Bacteria</taxon>
        <taxon>Pseudomonadati</taxon>
        <taxon>Pseudomonadota</taxon>
        <taxon>Alphaproteobacteria</taxon>
        <taxon>Hyphomonadales</taxon>
        <taxon>Hyphomonadaceae</taxon>
        <taxon>Hyphomonas</taxon>
    </lineage>
</organism>
<proteinExistence type="predicted"/>
<dbReference type="AlphaFoldDB" id="A0A059G4S0"/>
<evidence type="ECO:0000313" key="4">
    <source>
        <dbReference type="Proteomes" id="UP000024942"/>
    </source>
</evidence>
<dbReference type="InterPro" id="IPR050268">
    <property type="entry name" value="NADH-dep_flavin_reductase"/>
</dbReference>
<dbReference type="GO" id="GO:0010181">
    <property type="term" value="F:FMN binding"/>
    <property type="evidence" value="ECO:0007669"/>
    <property type="project" value="InterPro"/>
</dbReference>
<protein>
    <submittedName>
        <fullName evidence="3">Flavin reductase-like, FMN-binding protein</fullName>
    </submittedName>
</protein>
<dbReference type="Gene3D" id="2.30.110.10">
    <property type="entry name" value="Electron Transport, Fmn-binding Protein, Chain A"/>
    <property type="match status" value="1"/>
</dbReference>
<dbReference type="InterPro" id="IPR029058">
    <property type="entry name" value="AB_hydrolase_fold"/>
</dbReference>
<dbReference type="eggNOG" id="COG1853">
    <property type="taxonomic scope" value="Bacteria"/>
</dbReference>
<dbReference type="PATRIC" id="fig|1280953.3.peg.2786"/>
<dbReference type="RefSeq" id="WP_035539562.1">
    <property type="nucleotide sequence ID" value="NZ_ARYL01000022.1"/>
</dbReference>
<feature type="domain" description="Flavin reductase like" evidence="2">
    <location>
        <begin position="260"/>
        <end position="404"/>
    </location>
</feature>
<dbReference type="SUPFAM" id="SSF53474">
    <property type="entry name" value="alpha/beta-Hydrolases"/>
    <property type="match status" value="1"/>
</dbReference>
<dbReference type="Proteomes" id="UP000024942">
    <property type="component" value="Unassembled WGS sequence"/>
</dbReference>
<dbReference type="EMBL" id="ARYL01000022">
    <property type="protein sequence ID" value="KDA01729.1"/>
    <property type="molecule type" value="Genomic_DNA"/>
</dbReference>
<dbReference type="PANTHER" id="PTHR30466">
    <property type="entry name" value="FLAVIN REDUCTASE"/>
    <property type="match status" value="1"/>
</dbReference>
<dbReference type="InterPro" id="IPR000073">
    <property type="entry name" value="AB_hydrolase_1"/>
</dbReference>
<evidence type="ECO:0000313" key="3">
    <source>
        <dbReference type="EMBL" id="KDA01729.1"/>
    </source>
</evidence>
<keyword evidence="1" id="KW-0560">Oxidoreductase</keyword>
<dbReference type="PANTHER" id="PTHR30466:SF1">
    <property type="entry name" value="FMN REDUCTASE (NADH) RUTF"/>
    <property type="match status" value="1"/>
</dbReference>
<dbReference type="InterPro" id="IPR002563">
    <property type="entry name" value="Flavin_Rdtase-like_dom"/>
</dbReference>
<dbReference type="GO" id="GO:0042602">
    <property type="term" value="F:riboflavin reductase (NADPH) activity"/>
    <property type="evidence" value="ECO:0007669"/>
    <property type="project" value="TreeGrafter"/>
</dbReference>
<dbReference type="Gene3D" id="3.40.50.1820">
    <property type="entry name" value="alpha/beta hydrolase"/>
    <property type="match status" value="1"/>
</dbReference>
<sequence>MAEQEFKGFGGITLRAEVSGSPDDPAVLLLHGGGQTRQVWGDVAASLVTAGRQVINLDLRGHGTSEWPPDARYDLDAFVEDLKCVLAQLPSRPVIVAASLGGWIAAAAIGEDGGHLAAGLVLVDAPPEIDAAAAHKVSESLRKYAERTDTKKDWDPKFLKGMDLEAATRRVSAAAENIKLPVLFVRGALSELTPADAAGRYVKKFENAEFAEIREAGHMVAFDRSDLFNATLLDFLERRVPRFMPDYRSGSDARTLRDALGCFATGVTIVTAMSPKGEPVGLTANSFTSVSLDPPLLLVCIAKTSGSLKVIEEAEHFGVNVLHIGQQPVSNAFARPGEDRFAKTPWQRGQKNVPLIGGALVNFECSRHALHDGGDHVILVGKVERAKYEPRRDPLLYFKGKYRRLHFA</sequence>
<dbReference type="OrthoDB" id="9792858at2"/>
<comment type="caution">
    <text evidence="3">The sequence shown here is derived from an EMBL/GenBank/DDBJ whole genome shotgun (WGS) entry which is preliminary data.</text>
</comment>
<gene>
    <name evidence="3" type="ORF">HOC_13863</name>
</gene>
<name>A0A059G4S0_9PROT</name>
<evidence type="ECO:0000259" key="2">
    <source>
        <dbReference type="SMART" id="SM00903"/>
    </source>
</evidence>
<keyword evidence="4" id="KW-1185">Reference proteome</keyword>
<dbReference type="SUPFAM" id="SSF50475">
    <property type="entry name" value="FMN-binding split barrel"/>
    <property type="match status" value="1"/>
</dbReference>
<accession>A0A059G4S0</accession>
<dbReference type="SMART" id="SM00903">
    <property type="entry name" value="Flavin_Reduct"/>
    <property type="match status" value="1"/>
</dbReference>
<evidence type="ECO:0000256" key="1">
    <source>
        <dbReference type="ARBA" id="ARBA00023002"/>
    </source>
</evidence>
<dbReference type="Pfam" id="PF01613">
    <property type="entry name" value="Flavin_Reduct"/>
    <property type="match status" value="1"/>
</dbReference>
<dbReference type="InterPro" id="IPR012349">
    <property type="entry name" value="Split_barrel_FMN-bd"/>
</dbReference>
<dbReference type="Pfam" id="PF00561">
    <property type="entry name" value="Abhydrolase_1"/>
    <property type="match status" value="1"/>
</dbReference>
<dbReference type="STRING" id="1280953.HOC_13863"/>